<dbReference type="Pfam" id="PF05824">
    <property type="entry name" value="Pro-MCH"/>
    <property type="match status" value="1"/>
</dbReference>
<keyword evidence="1" id="KW-0732">Signal</keyword>
<dbReference type="InterPro" id="IPR005456">
    <property type="entry name" value="Prepro-melanin_conc_hormone"/>
</dbReference>
<keyword evidence="3" id="KW-1185">Reference proteome</keyword>
<proteinExistence type="predicted"/>
<feature type="chain" id="PRO_5025391328" evidence="1">
    <location>
        <begin position="25"/>
        <end position="146"/>
    </location>
</feature>
<dbReference type="PANTHER" id="PTHR12091:SF2">
    <property type="entry name" value="PRO-MCH PRECURSOR"/>
    <property type="match status" value="1"/>
</dbReference>
<dbReference type="AlphaFoldDB" id="A0A665V3J4"/>
<reference evidence="2" key="1">
    <citation type="submission" date="2021-04" db="EMBL/GenBank/DDBJ databases">
        <authorList>
            <consortium name="Wellcome Sanger Institute Data Sharing"/>
        </authorList>
    </citation>
    <scope>NUCLEOTIDE SEQUENCE [LARGE SCALE GENOMIC DNA]</scope>
</reference>
<organism evidence="2 3">
    <name type="scientific">Echeneis naucrates</name>
    <name type="common">Live sharksucker</name>
    <dbReference type="NCBI Taxonomy" id="173247"/>
    <lineage>
        <taxon>Eukaryota</taxon>
        <taxon>Metazoa</taxon>
        <taxon>Chordata</taxon>
        <taxon>Craniata</taxon>
        <taxon>Vertebrata</taxon>
        <taxon>Euteleostomi</taxon>
        <taxon>Actinopterygii</taxon>
        <taxon>Neopterygii</taxon>
        <taxon>Teleostei</taxon>
        <taxon>Neoteleostei</taxon>
        <taxon>Acanthomorphata</taxon>
        <taxon>Carangaria</taxon>
        <taxon>Carangiformes</taxon>
        <taxon>Echeneidae</taxon>
        <taxon>Echeneis</taxon>
    </lineage>
</organism>
<dbReference type="GO" id="GO:0045202">
    <property type="term" value="C:synapse"/>
    <property type="evidence" value="ECO:0007669"/>
    <property type="project" value="GOC"/>
</dbReference>
<evidence type="ECO:0000256" key="1">
    <source>
        <dbReference type="SAM" id="SignalP"/>
    </source>
</evidence>
<sequence>MTSVYSVLFTLVLFSELSSHVATAGAIERDGLGSLLGDQPMTEHATVPLTYRRRLVMNDNRDDDGNPKIIVGSDMRLKGRSLRGLNPTFSQSLPPLTDQSLSYTPAEYSLKVDRRNTDLDSKLLRCMIGRVYRPCWEVVHSKCPNR</sequence>
<dbReference type="GO" id="GO:0031777">
    <property type="term" value="F:type 1 melanin-concentrating hormone receptor binding"/>
    <property type="evidence" value="ECO:0007669"/>
    <property type="project" value="TreeGrafter"/>
</dbReference>
<dbReference type="PANTHER" id="PTHR12091">
    <property type="entry name" value="MELANIN-CONCENTRATING HORMONE"/>
    <property type="match status" value="1"/>
</dbReference>
<dbReference type="GO" id="GO:0030354">
    <property type="term" value="F:melanin-concentrating hormone activity"/>
    <property type="evidence" value="ECO:0007669"/>
    <property type="project" value="InterPro"/>
</dbReference>
<dbReference type="Ensembl" id="ENSENLT00000026700.1">
    <property type="protein sequence ID" value="ENSENLP00000025882.1"/>
    <property type="gene ID" value="ENSENLG00000011668.1"/>
</dbReference>
<protein>
    <submittedName>
        <fullName evidence="2">Pro-MCH 2-like</fullName>
    </submittedName>
</protein>
<reference evidence="2" key="3">
    <citation type="submission" date="2025-09" db="UniProtKB">
        <authorList>
            <consortium name="Ensembl"/>
        </authorList>
    </citation>
    <scope>IDENTIFICATION</scope>
</reference>
<gene>
    <name evidence="2" type="primary">pmch</name>
</gene>
<accession>A0A665V3J4</accession>
<dbReference type="Proteomes" id="UP000472264">
    <property type="component" value="Chromosome 23"/>
</dbReference>
<reference evidence="2" key="2">
    <citation type="submission" date="2025-08" db="UniProtKB">
        <authorList>
            <consortium name="Ensembl"/>
        </authorList>
    </citation>
    <scope>IDENTIFICATION</scope>
</reference>
<dbReference type="OMA" id="ILRCMIG"/>
<dbReference type="InParanoid" id="A0A665V3J4"/>
<dbReference type="GO" id="GO:0007268">
    <property type="term" value="P:chemical synaptic transmission"/>
    <property type="evidence" value="ECO:0007669"/>
    <property type="project" value="InterPro"/>
</dbReference>
<feature type="signal peptide" evidence="1">
    <location>
        <begin position="1"/>
        <end position="24"/>
    </location>
</feature>
<evidence type="ECO:0000313" key="3">
    <source>
        <dbReference type="Proteomes" id="UP000472264"/>
    </source>
</evidence>
<name>A0A665V3J4_ECHNA</name>
<evidence type="ECO:0000313" key="2">
    <source>
        <dbReference type="Ensembl" id="ENSENLP00000025882.1"/>
    </source>
</evidence>